<dbReference type="Proteomes" id="UP000762676">
    <property type="component" value="Unassembled WGS sequence"/>
</dbReference>
<comment type="caution">
    <text evidence="1">The sequence shown here is derived from an EMBL/GenBank/DDBJ whole genome shotgun (WGS) entry which is preliminary data.</text>
</comment>
<name>A0AAV4H1D5_9GAST</name>
<sequence>MATNETFNVTLHTPELDTQRILGSTITKAFKDIYAKRDEWDELLVLGYRCFYLLNSKQEPRDCTELYHFLTRCDFKKEILLNVTETHVKNNSDFQAIVATNDCSQVITGFNRMNHADSLDSQITCTIEEAIEGAVGGTDSESLDEELKIAMQLENKFLNELLICKTCKRKPAALVHLPCGCLVNCKECDNPRETK</sequence>
<organism evidence="1 2">
    <name type="scientific">Elysia marginata</name>
    <dbReference type="NCBI Taxonomy" id="1093978"/>
    <lineage>
        <taxon>Eukaryota</taxon>
        <taxon>Metazoa</taxon>
        <taxon>Spiralia</taxon>
        <taxon>Lophotrochozoa</taxon>
        <taxon>Mollusca</taxon>
        <taxon>Gastropoda</taxon>
        <taxon>Heterobranchia</taxon>
        <taxon>Euthyneura</taxon>
        <taxon>Panpulmonata</taxon>
        <taxon>Sacoglossa</taxon>
        <taxon>Placobranchoidea</taxon>
        <taxon>Plakobranchidae</taxon>
        <taxon>Elysia</taxon>
    </lineage>
</organism>
<evidence type="ECO:0000313" key="1">
    <source>
        <dbReference type="EMBL" id="GFR91186.1"/>
    </source>
</evidence>
<keyword evidence="2" id="KW-1185">Reference proteome</keyword>
<proteinExistence type="predicted"/>
<protein>
    <recommendedName>
        <fullName evidence="3">RING-type domain-containing protein</fullName>
    </recommendedName>
</protein>
<accession>A0AAV4H1D5</accession>
<dbReference type="AlphaFoldDB" id="A0AAV4H1D5"/>
<gene>
    <name evidence="1" type="ORF">ElyMa_002586200</name>
</gene>
<feature type="non-terminal residue" evidence="1">
    <location>
        <position position="195"/>
    </location>
</feature>
<evidence type="ECO:0008006" key="3">
    <source>
        <dbReference type="Google" id="ProtNLM"/>
    </source>
</evidence>
<dbReference type="EMBL" id="BMAT01005328">
    <property type="protein sequence ID" value="GFR91186.1"/>
    <property type="molecule type" value="Genomic_DNA"/>
</dbReference>
<reference evidence="1 2" key="1">
    <citation type="journal article" date="2021" name="Elife">
        <title>Chloroplast acquisition without the gene transfer in kleptoplastic sea slugs, Plakobranchus ocellatus.</title>
        <authorList>
            <person name="Maeda T."/>
            <person name="Takahashi S."/>
            <person name="Yoshida T."/>
            <person name="Shimamura S."/>
            <person name="Takaki Y."/>
            <person name="Nagai Y."/>
            <person name="Toyoda A."/>
            <person name="Suzuki Y."/>
            <person name="Arimoto A."/>
            <person name="Ishii H."/>
            <person name="Satoh N."/>
            <person name="Nishiyama T."/>
            <person name="Hasebe M."/>
            <person name="Maruyama T."/>
            <person name="Minagawa J."/>
            <person name="Obokata J."/>
            <person name="Shigenobu S."/>
        </authorList>
    </citation>
    <scope>NUCLEOTIDE SEQUENCE [LARGE SCALE GENOMIC DNA]</scope>
</reference>
<evidence type="ECO:0000313" key="2">
    <source>
        <dbReference type="Proteomes" id="UP000762676"/>
    </source>
</evidence>